<proteinExistence type="predicted"/>
<feature type="domain" description="GGDEF" evidence="5">
    <location>
        <begin position="161"/>
        <end position="295"/>
    </location>
</feature>
<organism evidence="6">
    <name type="scientific">Schlesneria paludicola</name>
    <dbReference type="NCBI Taxonomy" id="360056"/>
    <lineage>
        <taxon>Bacteria</taxon>
        <taxon>Pseudomonadati</taxon>
        <taxon>Planctomycetota</taxon>
        <taxon>Planctomycetia</taxon>
        <taxon>Planctomycetales</taxon>
        <taxon>Planctomycetaceae</taxon>
        <taxon>Schlesneria</taxon>
    </lineage>
</organism>
<evidence type="ECO:0000256" key="3">
    <source>
        <dbReference type="SAM" id="MobiDB-lite"/>
    </source>
</evidence>
<evidence type="ECO:0000256" key="1">
    <source>
        <dbReference type="ARBA" id="ARBA00012528"/>
    </source>
</evidence>
<feature type="region of interest" description="Disordered" evidence="3">
    <location>
        <begin position="118"/>
        <end position="138"/>
    </location>
</feature>
<comment type="caution">
    <text evidence="6">The sequence shown here is derived from an EMBL/GenBank/DDBJ whole genome shotgun (WGS) entry which is preliminary data.</text>
</comment>
<dbReference type="Gene3D" id="3.30.70.270">
    <property type="match status" value="1"/>
</dbReference>
<dbReference type="GO" id="GO:0052621">
    <property type="term" value="F:diguanylate cyclase activity"/>
    <property type="evidence" value="ECO:0007669"/>
    <property type="project" value="UniProtKB-EC"/>
</dbReference>
<dbReference type="CDD" id="cd01949">
    <property type="entry name" value="GGDEF"/>
    <property type="match status" value="1"/>
</dbReference>
<dbReference type="InterPro" id="IPR000160">
    <property type="entry name" value="GGDEF_dom"/>
</dbReference>
<dbReference type="PROSITE" id="PS50887">
    <property type="entry name" value="GGDEF"/>
    <property type="match status" value="1"/>
</dbReference>
<dbReference type="AlphaFoldDB" id="A0A7C4LKM3"/>
<keyword evidence="4" id="KW-0472">Membrane</keyword>
<dbReference type="EC" id="2.7.7.65" evidence="1"/>
<name>A0A7C4LKM3_9PLAN</name>
<protein>
    <recommendedName>
        <fullName evidence="1">diguanylate cyclase</fullName>
        <ecNumber evidence="1">2.7.7.65</ecNumber>
    </recommendedName>
</protein>
<evidence type="ECO:0000259" key="5">
    <source>
        <dbReference type="PROSITE" id="PS50887"/>
    </source>
</evidence>
<dbReference type="NCBIfam" id="TIGR00254">
    <property type="entry name" value="GGDEF"/>
    <property type="match status" value="1"/>
</dbReference>
<dbReference type="SMART" id="SM00267">
    <property type="entry name" value="GGDEF"/>
    <property type="match status" value="1"/>
</dbReference>
<keyword evidence="4" id="KW-0812">Transmembrane</keyword>
<dbReference type="InterPro" id="IPR043128">
    <property type="entry name" value="Rev_trsase/Diguanyl_cyclase"/>
</dbReference>
<gene>
    <name evidence="6" type="ORF">ENS64_02855</name>
</gene>
<comment type="catalytic activity">
    <reaction evidence="2">
        <text>2 GTP = 3',3'-c-di-GMP + 2 diphosphate</text>
        <dbReference type="Rhea" id="RHEA:24898"/>
        <dbReference type="ChEBI" id="CHEBI:33019"/>
        <dbReference type="ChEBI" id="CHEBI:37565"/>
        <dbReference type="ChEBI" id="CHEBI:58805"/>
        <dbReference type="EC" id="2.7.7.65"/>
    </reaction>
</comment>
<dbReference type="InterPro" id="IPR050469">
    <property type="entry name" value="Diguanylate_Cyclase"/>
</dbReference>
<keyword evidence="4" id="KW-1133">Transmembrane helix</keyword>
<dbReference type="Pfam" id="PF00990">
    <property type="entry name" value="GGDEF"/>
    <property type="match status" value="1"/>
</dbReference>
<evidence type="ECO:0000256" key="4">
    <source>
        <dbReference type="SAM" id="Phobius"/>
    </source>
</evidence>
<dbReference type="EMBL" id="DSVQ01000006">
    <property type="protein sequence ID" value="HGT38198.1"/>
    <property type="molecule type" value="Genomic_DNA"/>
</dbReference>
<accession>A0A7C4LKM3</accession>
<dbReference type="InterPro" id="IPR029787">
    <property type="entry name" value="Nucleotide_cyclase"/>
</dbReference>
<sequence>MPPNSVSIDMPTVVWLAGSGVLLLAVTGGFLAGVSCAPLLQEWMLRRACRSFRRLYEATSQEMERCERLCRQLAAWSGPPLTTADWSRLDRLTRQLHDACNSLRAAYAATVPAADTAAPPLPSVPPEWKRTPLDPATQVPDRTTLEDNLQRLLAASAAGQQPCGVLLVSIDKVEQLHRRFGSETAQALECRLATVLIKAARNEDLVCQAGPHTFAVLLPAVSPLAGARLAERLRSAVREHRFRGHDGGPEIVVTASFGFAVCLPGDPASLVLDRAGAALAKSRACGRNQLHLHDGTQPALCRVG</sequence>
<dbReference type="PANTHER" id="PTHR45138">
    <property type="entry name" value="REGULATORY COMPONENTS OF SENSORY TRANSDUCTION SYSTEM"/>
    <property type="match status" value="1"/>
</dbReference>
<evidence type="ECO:0000313" key="6">
    <source>
        <dbReference type="EMBL" id="HGT38198.1"/>
    </source>
</evidence>
<reference evidence="6" key="1">
    <citation type="journal article" date="2020" name="mSystems">
        <title>Genome- and Community-Level Interaction Insights into Carbon Utilization and Element Cycling Functions of Hydrothermarchaeota in Hydrothermal Sediment.</title>
        <authorList>
            <person name="Zhou Z."/>
            <person name="Liu Y."/>
            <person name="Xu W."/>
            <person name="Pan J."/>
            <person name="Luo Z.H."/>
            <person name="Li M."/>
        </authorList>
    </citation>
    <scope>NUCLEOTIDE SEQUENCE [LARGE SCALE GENOMIC DNA]</scope>
    <source>
        <strain evidence="6">SpSt-508</strain>
    </source>
</reference>
<evidence type="ECO:0000256" key="2">
    <source>
        <dbReference type="ARBA" id="ARBA00034247"/>
    </source>
</evidence>
<dbReference type="SUPFAM" id="SSF55073">
    <property type="entry name" value="Nucleotide cyclase"/>
    <property type="match status" value="1"/>
</dbReference>
<feature type="transmembrane region" description="Helical" evidence="4">
    <location>
        <begin position="12"/>
        <end position="40"/>
    </location>
</feature>
<dbReference type="PANTHER" id="PTHR45138:SF9">
    <property type="entry name" value="DIGUANYLATE CYCLASE DGCM-RELATED"/>
    <property type="match status" value="1"/>
</dbReference>